<reference evidence="2" key="1">
    <citation type="journal article" date="2022" name="Mol. Ecol. Resour.">
        <title>The genomes of chicory, endive, great burdock and yacon provide insights into Asteraceae palaeo-polyploidization history and plant inulin production.</title>
        <authorList>
            <person name="Fan W."/>
            <person name="Wang S."/>
            <person name="Wang H."/>
            <person name="Wang A."/>
            <person name="Jiang F."/>
            <person name="Liu H."/>
            <person name="Zhao H."/>
            <person name="Xu D."/>
            <person name="Zhang Y."/>
        </authorList>
    </citation>
    <scope>NUCLEOTIDE SEQUENCE [LARGE SCALE GENOMIC DNA]</scope>
    <source>
        <strain evidence="2">cv. Punajuju</strain>
    </source>
</reference>
<sequence length="410" mass="45720">MKQVEHWWLSWQLLCLLLVVGVLITMAEPVSSQSTERIARYYCSQYSHVDTENFLSNLNATISSLHRQLSISRFATARTLSNGVSVWGLAWCRGYVSIPDCLDCFNYAVAQLKSCGTVNGGHGFYNDCDVRYENYNFFTDFNSPETLLCVNKTSAKPTEFRITAERLILDLQIAAPRTSELYAVSTRKEADGNATVYAIAQCHLNLNDSSCLRCLKLKSKSLYDCLPRTSGWAFDYGCFIRYSRTPFFGQNQTTDIASLLSDGEPSTLLEIMISHFVLNQGNFGNLYFTGDSYAKKSSIIGGVVGGVEVHKAWNLYESGTHLNLMDENLDPREYAAEHAVEIIEIALMCTQHPSARPAMSEVVMLLSEKSLQERQSVKSTIMEDELEIEVATMEPLASYATASTSQLSGS</sequence>
<reference evidence="1 2" key="2">
    <citation type="journal article" date="2022" name="Mol. Ecol. Resour.">
        <title>The genomes of chicory, endive, great burdock and yacon provide insights into Asteraceae paleo-polyploidization history and plant inulin production.</title>
        <authorList>
            <person name="Fan W."/>
            <person name="Wang S."/>
            <person name="Wang H."/>
            <person name="Wang A."/>
            <person name="Jiang F."/>
            <person name="Liu H."/>
            <person name="Zhao H."/>
            <person name="Xu D."/>
            <person name="Zhang Y."/>
        </authorList>
    </citation>
    <scope>NUCLEOTIDE SEQUENCE [LARGE SCALE GENOMIC DNA]</scope>
    <source>
        <strain evidence="2">cv. Punajuju</strain>
        <tissue evidence="1">Leaves</tissue>
    </source>
</reference>
<organism evidence="1 2">
    <name type="scientific">Cichorium intybus</name>
    <name type="common">Chicory</name>
    <dbReference type="NCBI Taxonomy" id="13427"/>
    <lineage>
        <taxon>Eukaryota</taxon>
        <taxon>Viridiplantae</taxon>
        <taxon>Streptophyta</taxon>
        <taxon>Embryophyta</taxon>
        <taxon>Tracheophyta</taxon>
        <taxon>Spermatophyta</taxon>
        <taxon>Magnoliopsida</taxon>
        <taxon>eudicotyledons</taxon>
        <taxon>Gunneridae</taxon>
        <taxon>Pentapetalae</taxon>
        <taxon>asterids</taxon>
        <taxon>campanulids</taxon>
        <taxon>Asterales</taxon>
        <taxon>Asteraceae</taxon>
        <taxon>Cichorioideae</taxon>
        <taxon>Cichorieae</taxon>
        <taxon>Cichoriinae</taxon>
        <taxon>Cichorium</taxon>
    </lineage>
</organism>
<keyword evidence="2" id="KW-1185">Reference proteome</keyword>
<evidence type="ECO:0000313" key="1">
    <source>
        <dbReference type="EMBL" id="KAI3767259.1"/>
    </source>
</evidence>
<protein>
    <submittedName>
        <fullName evidence="1">Uncharacterized protein</fullName>
    </submittedName>
</protein>
<accession>A0ACB9F7H3</accession>
<dbReference type="EMBL" id="CM042011">
    <property type="protein sequence ID" value="KAI3767259.1"/>
    <property type="molecule type" value="Genomic_DNA"/>
</dbReference>
<name>A0ACB9F7H3_CICIN</name>
<comment type="caution">
    <text evidence="1">The sequence shown here is derived from an EMBL/GenBank/DDBJ whole genome shotgun (WGS) entry which is preliminary data.</text>
</comment>
<gene>
    <name evidence="1" type="ORF">L2E82_17348</name>
</gene>
<evidence type="ECO:0000313" key="2">
    <source>
        <dbReference type="Proteomes" id="UP001055811"/>
    </source>
</evidence>
<proteinExistence type="predicted"/>
<dbReference type="Proteomes" id="UP001055811">
    <property type="component" value="Linkage Group LG03"/>
</dbReference>